<dbReference type="EMBL" id="CM046388">
    <property type="protein sequence ID" value="KAI8574055.1"/>
    <property type="molecule type" value="Genomic_DNA"/>
</dbReference>
<reference evidence="1" key="1">
    <citation type="submission" date="2022-02" db="EMBL/GenBank/DDBJ databases">
        <title>Plant Genome Project.</title>
        <authorList>
            <person name="Zhang R.-G."/>
        </authorList>
    </citation>
    <scope>NUCLEOTIDE SEQUENCE</scope>
    <source>
        <strain evidence="1">AT1</strain>
    </source>
</reference>
<keyword evidence="2" id="KW-1185">Reference proteome</keyword>
<name>A0ACC0Q7S3_RHOML</name>
<organism evidence="1 2">
    <name type="scientific">Rhododendron molle</name>
    <name type="common">Chinese azalea</name>
    <name type="synonym">Azalea mollis</name>
    <dbReference type="NCBI Taxonomy" id="49168"/>
    <lineage>
        <taxon>Eukaryota</taxon>
        <taxon>Viridiplantae</taxon>
        <taxon>Streptophyta</taxon>
        <taxon>Embryophyta</taxon>
        <taxon>Tracheophyta</taxon>
        <taxon>Spermatophyta</taxon>
        <taxon>Magnoliopsida</taxon>
        <taxon>eudicotyledons</taxon>
        <taxon>Gunneridae</taxon>
        <taxon>Pentapetalae</taxon>
        <taxon>asterids</taxon>
        <taxon>Ericales</taxon>
        <taxon>Ericaceae</taxon>
        <taxon>Ericoideae</taxon>
        <taxon>Rhodoreae</taxon>
        <taxon>Rhododendron</taxon>
    </lineage>
</organism>
<sequence>MKKKRSAEGPEAEPQKTEVKNSRVERNRVNQLPTLPRRSLNLVLCDKANSSSKAKTFFGVIQRIYVSFASSPQRWAILKDNVEGFTLKQLSQTRWESRVESVKPLRYHAPKIRDALVILANSTTEAMAKSEAKSLVTHELENFEFLFCVCIWYNLLFAVNSVSKLLQSEDMDIEVAIKQLKGLVTDFERNRFEQFKVYETNFDFLFNLKKSSDESLKTGCENLESFLKHGGASDIDGRELFMELKVLKVGLPNEVNKPIEVLNYLKHMEDCFPNSWIAYRILLTIPVTVASGERSFSKLKQIKNYLRSTMSQERLNGLAMLSIENDFAAKQDYSSLIDLFASKNARRAMFK</sequence>
<proteinExistence type="predicted"/>
<protein>
    <submittedName>
        <fullName evidence="1">Uncharacterized protein</fullName>
    </submittedName>
</protein>
<evidence type="ECO:0000313" key="1">
    <source>
        <dbReference type="EMBL" id="KAI8574055.1"/>
    </source>
</evidence>
<dbReference type="Proteomes" id="UP001062846">
    <property type="component" value="Chromosome 1"/>
</dbReference>
<accession>A0ACC0Q7S3</accession>
<comment type="caution">
    <text evidence="1">The sequence shown here is derived from an EMBL/GenBank/DDBJ whole genome shotgun (WGS) entry which is preliminary data.</text>
</comment>
<gene>
    <name evidence="1" type="ORF">RHMOL_Rhmol01G0324900</name>
</gene>
<evidence type="ECO:0000313" key="2">
    <source>
        <dbReference type="Proteomes" id="UP001062846"/>
    </source>
</evidence>